<dbReference type="InterPro" id="IPR000415">
    <property type="entry name" value="Nitroreductase-like"/>
</dbReference>
<feature type="domain" description="Nitroreductase" evidence="1">
    <location>
        <begin position="65"/>
        <end position="148"/>
    </location>
</feature>
<organism evidence="2">
    <name type="scientific">uncultured Desulfovibrio sp</name>
    <dbReference type="NCBI Taxonomy" id="167968"/>
    <lineage>
        <taxon>Bacteria</taxon>
        <taxon>Pseudomonadati</taxon>
        <taxon>Thermodesulfobacteriota</taxon>
        <taxon>Desulfovibrionia</taxon>
        <taxon>Desulfovibrionales</taxon>
        <taxon>Desulfovibrionaceae</taxon>
        <taxon>Desulfovibrio</taxon>
        <taxon>environmental samples</taxon>
    </lineage>
</organism>
<sequence length="169" mass="18885">MDVLEAIFTRRSIREFTNEDVSEADLETLLRAAMAAPSAHNRQPWHFVVVRDKALLAKIAELHPYAKMAAHAPLAIIVCANPAEAKEAGFWQQDCTAALENMLLAARGKNLGTVWCGMHPIEDRVEPIRHLLKIPADINVMALVVVGHPAQPFSKVDRYKVEKIHHNGW</sequence>
<dbReference type="Gene3D" id="3.40.109.10">
    <property type="entry name" value="NADH Oxidase"/>
    <property type="match status" value="1"/>
</dbReference>
<dbReference type="RefSeq" id="WP_179979203.1">
    <property type="nucleotide sequence ID" value="NZ_LT608333.1"/>
</dbReference>
<dbReference type="EC" id="1.-.-.-" evidence="2"/>
<evidence type="ECO:0000259" key="1">
    <source>
        <dbReference type="Pfam" id="PF00881"/>
    </source>
</evidence>
<keyword evidence="2" id="KW-0560">Oxidoreductase</keyword>
<reference evidence="2" key="1">
    <citation type="submission" date="2016-08" db="EMBL/GenBank/DDBJ databases">
        <authorList>
            <person name="Seilhamer J.J."/>
        </authorList>
    </citation>
    <scope>NUCLEOTIDE SEQUENCE</scope>
    <source>
        <strain evidence="2">86-1</strain>
    </source>
</reference>
<protein>
    <submittedName>
        <fullName evidence="2">Putative NADH dehydrogenase/NAD(P)H nitroreductase</fullName>
        <ecNumber evidence="2">1.-.-.-</ecNumber>
    </submittedName>
</protein>
<accession>A0A212KY86</accession>
<dbReference type="PANTHER" id="PTHR23026:SF123">
    <property type="entry name" value="NAD(P)H NITROREDUCTASE RV3131-RELATED"/>
    <property type="match status" value="1"/>
</dbReference>
<dbReference type="AlphaFoldDB" id="A0A212KY86"/>
<dbReference type="EMBL" id="FMJC01000001">
    <property type="protein sequence ID" value="SCM70233.1"/>
    <property type="molecule type" value="Genomic_DNA"/>
</dbReference>
<dbReference type="PANTHER" id="PTHR23026">
    <property type="entry name" value="NADPH NITROREDUCTASE"/>
    <property type="match status" value="1"/>
</dbReference>
<gene>
    <name evidence="2" type="ORF">KL86DES1_10275</name>
</gene>
<dbReference type="GO" id="GO:0016491">
    <property type="term" value="F:oxidoreductase activity"/>
    <property type="evidence" value="ECO:0007669"/>
    <property type="project" value="UniProtKB-KW"/>
</dbReference>
<proteinExistence type="predicted"/>
<dbReference type="InterPro" id="IPR029479">
    <property type="entry name" value="Nitroreductase"/>
</dbReference>
<dbReference type="Pfam" id="PF00881">
    <property type="entry name" value="Nitroreductase"/>
    <property type="match status" value="2"/>
</dbReference>
<dbReference type="InterPro" id="IPR050627">
    <property type="entry name" value="Nitroreductase/BluB"/>
</dbReference>
<dbReference type="CDD" id="cd02150">
    <property type="entry name" value="nitroreductase"/>
    <property type="match status" value="1"/>
</dbReference>
<feature type="domain" description="Nitroreductase" evidence="1">
    <location>
        <begin position="8"/>
        <end position="61"/>
    </location>
</feature>
<evidence type="ECO:0000313" key="2">
    <source>
        <dbReference type="EMBL" id="SCM70233.1"/>
    </source>
</evidence>
<dbReference type="SUPFAM" id="SSF55469">
    <property type="entry name" value="FMN-dependent nitroreductase-like"/>
    <property type="match status" value="1"/>
</dbReference>
<name>A0A212KY86_9BACT</name>